<sequence>MSTVQANGVRDDAALSDIAIPFYRSTPILGSLAVILLTTVGYFVYHRYYRSAPPSKRGAHVQVSSIDAQNSVSLADMAYLAHVLSPQSTHMDVLWAAISTPEMLQTSEAEVHKVERIRRDRQSRRATQKPNIPDELEALVEDDDGWGEDEDDVDESDQAAAQVRAKAKQAEQERQQDMERLKAATGQTNEPLEGIDPGVIGQTWVEATLAQHQSWPPPLTDVITAHTYTYEDQPVANPLDHKGLRRYLCMTMGRLNAQILNTKPELLQAGAQKLIDQTYFRGSLEFRGRVGTLLEAILRLGTVLKSRALVATTIEAVASFKVGCLPGKSTTWFLQTMQRQYGCQPHLAIHEKKVEVPLYEESSILATGDMAEFFLDLERTHAENFLKQKIAMCQKQGIPPQVALQAYREGWWFLLRAENVNDPNIRAEPIMRESPILSKLDSQDLDKFEAATPAAQRLITAWPMIVQNCAQKAGKVRIQFPVPSIPGKYRLVLDIKSQDFLGADQQIVIEKDVVDAQTIQRTLKPKEEQAIKNEESKGETKKEA</sequence>
<evidence type="ECO:0000256" key="2">
    <source>
        <dbReference type="SAM" id="Phobius"/>
    </source>
</evidence>
<keyword evidence="2" id="KW-1133">Transmembrane helix</keyword>
<dbReference type="InterPro" id="IPR035892">
    <property type="entry name" value="C2_domain_sf"/>
</dbReference>
<dbReference type="EMBL" id="OU594956">
    <property type="protein sequence ID" value="CAG9281413.1"/>
    <property type="molecule type" value="Genomic_DNA"/>
</dbReference>
<accession>A0A8J9TJ48</accession>
<name>A0A8J9TJ48_PHATR</name>
<proteinExistence type="predicted"/>
<evidence type="ECO:0000256" key="1">
    <source>
        <dbReference type="SAM" id="MobiDB-lite"/>
    </source>
</evidence>
<protein>
    <recommendedName>
        <fullName evidence="4">SEC63 domain-containing protein</fullName>
    </recommendedName>
</protein>
<keyword evidence="2" id="KW-0472">Membrane</keyword>
<gene>
    <name evidence="3" type="ORF">PTTT1_LOCUS16388</name>
</gene>
<evidence type="ECO:0000313" key="3">
    <source>
        <dbReference type="EMBL" id="CAG9281413.1"/>
    </source>
</evidence>
<keyword evidence="2" id="KW-0812">Transmembrane</keyword>
<organism evidence="3">
    <name type="scientific">Phaeodactylum tricornutum</name>
    <name type="common">Diatom</name>
    <dbReference type="NCBI Taxonomy" id="2850"/>
    <lineage>
        <taxon>Eukaryota</taxon>
        <taxon>Sar</taxon>
        <taxon>Stramenopiles</taxon>
        <taxon>Ochrophyta</taxon>
        <taxon>Bacillariophyta</taxon>
        <taxon>Bacillariophyceae</taxon>
        <taxon>Bacillariophycidae</taxon>
        <taxon>Naviculales</taxon>
        <taxon>Phaeodactylaceae</taxon>
        <taxon>Phaeodactylum</taxon>
    </lineage>
</organism>
<dbReference type="Proteomes" id="UP000836788">
    <property type="component" value="Chromosome 15"/>
</dbReference>
<feature type="compositionally biased region" description="Basic and acidic residues" evidence="1">
    <location>
        <begin position="168"/>
        <end position="179"/>
    </location>
</feature>
<feature type="compositionally biased region" description="Acidic residues" evidence="1">
    <location>
        <begin position="134"/>
        <end position="157"/>
    </location>
</feature>
<dbReference type="Gene3D" id="2.60.40.150">
    <property type="entry name" value="C2 domain"/>
    <property type="match status" value="1"/>
</dbReference>
<reference evidence="3" key="1">
    <citation type="submission" date="2022-02" db="EMBL/GenBank/DDBJ databases">
        <authorList>
            <person name="Giguere J D."/>
        </authorList>
    </citation>
    <scope>NUCLEOTIDE SEQUENCE</scope>
    <source>
        <strain evidence="3">CCAP 1055/1</strain>
    </source>
</reference>
<feature type="region of interest" description="Disordered" evidence="1">
    <location>
        <begin position="525"/>
        <end position="544"/>
    </location>
</feature>
<feature type="transmembrane region" description="Helical" evidence="2">
    <location>
        <begin position="28"/>
        <end position="45"/>
    </location>
</feature>
<dbReference type="AlphaFoldDB" id="A0A8J9TJ48"/>
<feature type="region of interest" description="Disordered" evidence="1">
    <location>
        <begin position="116"/>
        <end position="179"/>
    </location>
</feature>
<evidence type="ECO:0008006" key="4">
    <source>
        <dbReference type="Google" id="ProtNLM"/>
    </source>
</evidence>